<accession>A0A1I1TM82</accession>
<evidence type="ECO:0000313" key="1">
    <source>
        <dbReference type="EMBL" id="SFD59609.1"/>
    </source>
</evidence>
<organism evidence="1 2">
    <name type="scientific">Streptomyces aidingensis</name>
    <dbReference type="NCBI Taxonomy" id="910347"/>
    <lineage>
        <taxon>Bacteria</taxon>
        <taxon>Bacillati</taxon>
        <taxon>Actinomycetota</taxon>
        <taxon>Actinomycetes</taxon>
        <taxon>Kitasatosporales</taxon>
        <taxon>Streptomycetaceae</taxon>
        <taxon>Streptomyces</taxon>
    </lineage>
</organism>
<evidence type="ECO:0000313" key="2">
    <source>
        <dbReference type="Proteomes" id="UP000199207"/>
    </source>
</evidence>
<dbReference type="EMBL" id="FOLM01000020">
    <property type="protein sequence ID" value="SFD59609.1"/>
    <property type="molecule type" value="Genomic_DNA"/>
</dbReference>
<name>A0A1I1TM82_9ACTN</name>
<reference evidence="1 2" key="1">
    <citation type="submission" date="2016-10" db="EMBL/GenBank/DDBJ databases">
        <authorList>
            <person name="de Groot N.N."/>
        </authorList>
    </citation>
    <scope>NUCLEOTIDE SEQUENCE [LARGE SCALE GENOMIC DNA]</scope>
    <source>
        <strain evidence="1 2">CGMCC 4.5739</strain>
    </source>
</reference>
<dbReference type="Proteomes" id="UP000199207">
    <property type="component" value="Unassembled WGS sequence"/>
</dbReference>
<dbReference type="AlphaFoldDB" id="A0A1I1TM82"/>
<proteinExistence type="predicted"/>
<sequence length="98" mass="10663">MLLVTGDEHLAVPVWRELTTALATRADVYLTTHAYPARQLSRLGRRVVVIQLRADACWVRESVARPGGGWTDQSGLECAPPDVVRLALGLMAADRPSA</sequence>
<protein>
    <submittedName>
        <fullName evidence="1">Uncharacterized protein</fullName>
    </submittedName>
</protein>
<gene>
    <name evidence="1" type="ORF">SAMN05421773_12039</name>
</gene>
<keyword evidence="2" id="KW-1185">Reference proteome</keyword>